<dbReference type="PROSITE" id="PS50097">
    <property type="entry name" value="BTB"/>
    <property type="match status" value="1"/>
</dbReference>
<organism evidence="2 3">
    <name type="scientific">Cimex lectularius</name>
    <name type="common">Bed bug</name>
    <name type="synonym">Acanthia lectularia</name>
    <dbReference type="NCBI Taxonomy" id="79782"/>
    <lineage>
        <taxon>Eukaryota</taxon>
        <taxon>Metazoa</taxon>
        <taxon>Ecdysozoa</taxon>
        <taxon>Arthropoda</taxon>
        <taxon>Hexapoda</taxon>
        <taxon>Insecta</taxon>
        <taxon>Pterygota</taxon>
        <taxon>Neoptera</taxon>
        <taxon>Paraneoptera</taxon>
        <taxon>Hemiptera</taxon>
        <taxon>Heteroptera</taxon>
        <taxon>Panheteroptera</taxon>
        <taxon>Cimicomorpha</taxon>
        <taxon>Cimicidae</taxon>
        <taxon>Cimex</taxon>
    </lineage>
</organism>
<dbReference type="InterPro" id="IPR011705">
    <property type="entry name" value="BACK"/>
</dbReference>
<dbReference type="GeneID" id="106662185"/>
<feature type="domain" description="BTB" evidence="1">
    <location>
        <begin position="24"/>
        <end position="96"/>
    </location>
</feature>
<dbReference type="PANTHER" id="PTHR45774">
    <property type="entry name" value="BTB/POZ DOMAIN-CONTAINING"/>
    <property type="match status" value="1"/>
</dbReference>
<keyword evidence="3" id="KW-1185">Reference proteome</keyword>
<dbReference type="KEGG" id="clec:106662185"/>
<dbReference type="Gene3D" id="1.25.40.420">
    <property type="match status" value="1"/>
</dbReference>
<dbReference type="InterPro" id="IPR000210">
    <property type="entry name" value="BTB/POZ_dom"/>
</dbReference>
<name>A0A8I6R9I5_CIMLE</name>
<accession>A0A8I6R9I5</accession>
<protein>
    <recommendedName>
        <fullName evidence="1">BTB domain-containing protein</fullName>
    </recommendedName>
</protein>
<dbReference type="Pfam" id="PF00651">
    <property type="entry name" value="BTB"/>
    <property type="match status" value="1"/>
</dbReference>
<dbReference type="PANTHER" id="PTHR45774:SF3">
    <property type="entry name" value="BTB (POZ) DOMAIN-CONTAINING 2B-RELATED"/>
    <property type="match status" value="1"/>
</dbReference>
<proteinExistence type="predicted"/>
<dbReference type="OMA" id="YDFCAGP"/>
<dbReference type="AlphaFoldDB" id="A0A8I6R9I5"/>
<dbReference type="SMART" id="SM00875">
    <property type="entry name" value="BACK"/>
    <property type="match status" value="1"/>
</dbReference>
<sequence length="513" mass="58569">MDWREGLTNIHQRLLYLYNFSMLSDVSIVIVDDGVEKLQVFKVHSVILGMISPVFERMFSNENFEKNRSIVIKEVGVELFDIFLRFIYTEEVKFSSVDEAWSLFYLGDKYMIPELKELCMPYIKKNITPSNACISYEMAKVYDLSDLSHKCKQVIIEKTSEVLAEPNFMMATEDTVFMLLDQCKINAREIDLFVAIINWVNHKMEDKEQSMISSSSVSLVTKELENTLFQKLGNSSTQDDTIFDADQTVEDETLKATFTVDLSQKESEDSVDKCLTWNETSLSKSDVDECEKTALLKKVLSKIYFSDMMAEEFATKVMNANILTTDESLGIIMNLVSKGTVGSWPSRFRKCKRENKDHINEGEVFRLALDTNGMDVIEQESWNASRVLKVNHPVILIGFEIACCEKRDDSAFDTYTDDMQLWLFEVSTGKGTTKDVMQIASYGSTIRVDFNVPISLFPDSAYQVGIHTSGTYEKRKGHELDQVTFVEGDIVFNLFTAPPSFIPIIGFYFAKPT</sequence>
<dbReference type="OrthoDB" id="6621423at2759"/>
<evidence type="ECO:0000259" key="1">
    <source>
        <dbReference type="PROSITE" id="PS50097"/>
    </source>
</evidence>
<dbReference type="SUPFAM" id="SSF54695">
    <property type="entry name" value="POZ domain"/>
    <property type="match status" value="1"/>
</dbReference>
<dbReference type="InterPro" id="IPR011333">
    <property type="entry name" value="SKP1/BTB/POZ_sf"/>
</dbReference>
<dbReference type="Proteomes" id="UP000494040">
    <property type="component" value="Unassembled WGS sequence"/>
</dbReference>
<dbReference type="Gene3D" id="3.30.710.10">
    <property type="entry name" value="Potassium Channel Kv1.1, Chain A"/>
    <property type="match status" value="1"/>
</dbReference>
<dbReference type="SMART" id="SM00225">
    <property type="entry name" value="BTB"/>
    <property type="match status" value="1"/>
</dbReference>
<evidence type="ECO:0000313" key="3">
    <source>
        <dbReference type="Proteomes" id="UP000494040"/>
    </source>
</evidence>
<dbReference type="RefSeq" id="XP_014241534.1">
    <property type="nucleotide sequence ID" value="XM_014386048.2"/>
</dbReference>
<evidence type="ECO:0000313" key="2">
    <source>
        <dbReference type="EnsemblMetazoa" id="XP_014241534.1"/>
    </source>
</evidence>
<reference evidence="2" key="1">
    <citation type="submission" date="2022-01" db="UniProtKB">
        <authorList>
            <consortium name="EnsemblMetazoa"/>
        </authorList>
    </citation>
    <scope>IDENTIFICATION</scope>
</reference>
<dbReference type="EnsemblMetazoa" id="XM_014386048.2">
    <property type="protein sequence ID" value="XP_014241534.1"/>
    <property type="gene ID" value="LOC106662185"/>
</dbReference>
<dbReference type="Pfam" id="PF07707">
    <property type="entry name" value="BACK"/>
    <property type="match status" value="1"/>
</dbReference>
<dbReference type="CDD" id="cd18186">
    <property type="entry name" value="BTB_POZ_ZBTB_KLHL-like"/>
    <property type="match status" value="1"/>
</dbReference>